<dbReference type="Proteomes" id="UP001221686">
    <property type="component" value="Unassembled WGS sequence"/>
</dbReference>
<name>A0ABT5EBV1_9BACT</name>
<dbReference type="EMBL" id="JAQNDL010000004">
    <property type="protein sequence ID" value="MDC0723060.1"/>
    <property type="molecule type" value="Genomic_DNA"/>
</dbReference>
<sequence length="303" mass="31211">MSLTTCPKLHLILFAMLVGACGDQGDPADTGTGTEAATGNDAGTGGTAETGNESSAATEPGTTTETGTTAEPPTTTDPGTTDEPVDPNACPLAPVPCIDASIQDLSLQDDKVSDAEVASVRDGDDWVSTLDASAGGTMAAAMNPWVYLRFTDDGLARVDLDDVAALESGAWDIAAKRFGIRANSGSSGPSCVTVAAPAGQYADLDAAPPDAEFAPESYYDDACTLQEDGSGLPGSPAYRMASWWGYTGCVTTTGFPFALRLADGRAVKLVIEAYYEQGQADCNENGTMGTGSAIMTWRWSFLP</sequence>
<evidence type="ECO:0000256" key="2">
    <source>
        <dbReference type="SAM" id="SignalP"/>
    </source>
</evidence>
<feature type="chain" id="PRO_5046547781" evidence="2">
    <location>
        <begin position="21"/>
        <end position="303"/>
    </location>
</feature>
<organism evidence="3 4">
    <name type="scientific">Nannocystis bainbridge</name>
    <dbReference type="NCBI Taxonomy" id="2995303"/>
    <lineage>
        <taxon>Bacteria</taxon>
        <taxon>Pseudomonadati</taxon>
        <taxon>Myxococcota</taxon>
        <taxon>Polyangia</taxon>
        <taxon>Nannocystales</taxon>
        <taxon>Nannocystaceae</taxon>
        <taxon>Nannocystis</taxon>
    </lineage>
</organism>
<proteinExistence type="predicted"/>
<accession>A0ABT5EBV1</accession>
<keyword evidence="2" id="KW-0732">Signal</keyword>
<reference evidence="3 4" key="1">
    <citation type="submission" date="2022-11" db="EMBL/GenBank/DDBJ databases">
        <title>Minimal conservation of predation-associated metabolite biosynthetic gene clusters underscores biosynthetic potential of Myxococcota including descriptions for ten novel species: Archangium lansinium sp. nov., Myxococcus landrumus sp. nov., Nannocystis bai.</title>
        <authorList>
            <person name="Ahearne A."/>
            <person name="Stevens C."/>
            <person name="Dowd S."/>
        </authorList>
    </citation>
    <scope>NUCLEOTIDE SEQUENCE [LARGE SCALE GENOMIC DNA]</scope>
    <source>
        <strain evidence="3 4">BB15-2</strain>
    </source>
</reference>
<gene>
    <name evidence="3" type="ORF">POL25_39605</name>
</gene>
<evidence type="ECO:0000313" key="4">
    <source>
        <dbReference type="Proteomes" id="UP001221686"/>
    </source>
</evidence>
<feature type="compositionally biased region" description="Low complexity" evidence="1">
    <location>
        <begin position="29"/>
        <end position="41"/>
    </location>
</feature>
<feature type="signal peptide" evidence="2">
    <location>
        <begin position="1"/>
        <end position="20"/>
    </location>
</feature>
<evidence type="ECO:0000313" key="3">
    <source>
        <dbReference type="EMBL" id="MDC0723060.1"/>
    </source>
</evidence>
<feature type="compositionally biased region" description="Low complexity" evidence="1">
    <location>
        <begin position="49"/>
        <end position="82"/>
    </location>
</feature>
<evidence type="ECO:0000256" key="1">
    <source>
        <dbReference type="SAM" id="MobiDB-lite"/>
    </source>
</evidence>
<dbReference type="InterPro" id="IPR025921">
    <property type="entry name" value="HmuY"/>
</dbReference>
<dbReference type="CDD" id="cd12105">
    <property type="entry name" value="HmuY"/>
    <property type="match status" value="1"/>
</dbReference>
<feature type="region of interest" description="Disordered" evidence="1">
    <location>
        <begin position="29"/>
        <end position="92"/>
    </location>
</feature>
<protein>
    <submittedName>
        <fullName evidence="3">HmuY family protein</fullName>
    </submittedName>
</protein>
<comment type="caution">
    <text evidence="3">The sequence shown here is derived from an EMBL/GenBank/DDBJ whole genome shotgun (WGS) entry which is preliminary data.</text>
</comment>
<keyword evidence="4" id="KW-1185">Reference proteome</keyword>
<dbReference type="RefSeq" id="WP_272091597.1">
    <property type="nucleotide sequence ID" value="NZ_JAQNDL010000004.1"/>
</dbReference>